<keyword evidence="2" id="KW-0288">FMN</keyword>
<keyword evidence="1" id="KW-0285">Flavoprotein</keyword>
<comment type="caution">
    <text evidence="5">The sequence shown here is derived from an EMBL/GenBank/DDBJ whole genome shotgun (WGS) entry which is preliminary data.</text>
</comment>
<dbReference type="RefSeq" id="WP_204911155.1">
    <property type="nucleotide sequence ID" value="NZ_BAAAYR010000005.1"/>
</dbReference>
<dbReference type="Proteomes" id="UP001500767">
    <property type="component" value="Unassembled WGS sequence"/>
</dbReference>
<evidence type="ECO:0000313" key="6">
    <source>
        <dbReference type="Proteomes" id="UP001500767"/>
    </source>
</evidence>
<dbReference type="SUPFAM" id="SSF52218">
    <property type="entry name" value="Flavoproteins"/>
    <property type="match status" value="1"/>
</dbReference>
<keyword evidence="6" id="KW-1185">Reference proteome</keyword>
<evidence type="ECO:0000313" key="5">
    <source>
        <dbReference type="EMBL" id="GAA3576844.1"/>
    </source>
</evidence>
<dbReference type="PANTHER" id="PTHR43408:SF2">
    <property type="entry name" value="FMN REDUCTASE (NADPH)"/>
    <property type="match status" value="1"/>
</dbReference>
<sequence>MTRRIVVLSAGLGSPSSSRLLADRLAAAASRALRAESEQVEVEVVELREHAVDLANQLVTGFPSKRLGETLDRVAAADAVVAVSPVFNASYSGLFKMFVDALPMGSLDGVPVLLGATGGSARHSLVLEHALRPLFAYLRATTTSTGVFAATEDWASPGELDARIERAGQELARLVLGSGRARPAAVDPYDVSAFSFARFDQQLSA</sequence>
<dbReference type="InterPro" id="IPR051814">
    <property type="entry name" value="NAD(P)H-dep_FMN_reductase"/>
</dbReference>
<keyword evidence="3" id="KW-0560">Oxidoreductase</keyword>
<dbReference type="EMBL" id="BAAAYR010000005">
    <property type="protein sequence ID" value="GAA3576844.1"/>
    <property type="molecule type" value="Genomic_DNA"/>
</dbReference>
<dbReference type="Pfam" id="PF03358">
    <property type="entry name" value="FMN_red"/>
    <property type="match status" value="1"/>
</dbReference>
<protein>
    <submittedName>
        <fullName evidence="5">NAD(P)H-dependent oxidoreductase</fullName>
    </submittedName>
</protein>
<evidence type="ECO:0000256" key="2">
    <source>
        <dbReference type="ARBA" id="ARBA00022643"/>
    </source>
</evidence>
<accession>A0ABP6Y3Q0</accession>
<gene>
    <name evidence="5" type="ORF">GCM10022197_37570</name>
</gene>
<dbReference type="NCBIfam" id="TIGR04037">
    <property type="entry name" value="LLM_duo_CE1759"/>
    <property type="match status" value="1"/>
</dbReference>
<evidence type="ECO:0000256" key="1">
    <source>
        <dbReference type="ARBA" id="ARBA00022630"/>
    </source>
</evidence>
<reference evidence="6" key="1">
    <citation type="journal article" date="2019" name="Int. J. Syst. Evol. Microbiol.">
        <title>The Global Catalogue of Microorganisms (GCM) 10K type strain sequencing project: providing services to taxonomists for standard genome sequencing and annotation.</title>
        <authorList>
            <consortium name="The Broad Institute Genomics Platform"/>
            <consortium name="The Broad Institute Genome Sequencing Center for Infectious Disease"/>
            <person name="Wu L."/>
            <person name="Ma J."/>
        </authorList>
    </citation>
    <scope>NUCLEOTIDE SEQUENCE [LARGE SCALE GENOMIC DNA]</scope>
    <source>
        <strain evidence="6">JCM 16540</strain>
    </source>
</reference>
<feature type="domain" description="NADPH-dependent FMN reductase-like" evidence="4">
    <location>
        <begin position="4"/>
        <end position="154"/>
    </location>
</feature>
<dbReference type="InterPro" id="IPR005025">
    <property type="entry name" value="FMN_Rdtase-like_dom"/>
</dbReference>
<dbReference type="PANTHER" id="PTHR43408">
    <property type="entry name" value="FMN REDUCTASE (NADPH)"/>
    <property type="match status" value="1"/>
</dbReference>
<proteinExistence type="predicted"/>
<evidence type="ECO:0000259" key="4">
    <source>
        <dbReference type="Pfam" id="PF03358"/>
    </source>
</evidence>
<organism evidence="5 6">
    <name type="scientific">Microlunatus spumicola</name>
    <dbReference type="NCBI Taxonomy" id="81499"/>
    <lineage>
        <taxon>Bacteria</taxon>
        <taxon>Bacillati</taxon>
        <taxon>Actinomycetota</taxon>
        <taxon>Actinomycetes</taxon>
        <taxon>Propionibacteriales</taxon>
        <taxon>Propionibacteriaceae</taxon>
        <taxon>Microlunatus</taxon>
    </lineage>
</organism>
<evidence type="ECO:0000256" key="3">
    <source>
        <dbReference type="ARBA" id="ARBA00023002"/>
    </source>
</evidence>
<dbReference type="InterPro" id="IPR029039">
    <property type="entry name" value="Flavoprotein-like_sf"/>
</dbReference>
<name>A0ABP6Y3Q0_9ACTN</name>
<dbReference type="InterPro" id="IPR023932">
    <property type="entry name" value="CE1759_FMN_reduct"/>
</dbReference>
<dbReference type="Gene3D" id="3.40.50.360">
    <property type="match status" value="1"/>
</dbReference>